<evidence type="ECO:0000256" key="1">
    <source>
        <dbReference type="ARBA" id="ARBA00023235"/>
    </source>
</evidence>
<reference evidence="3" key="1">
    <citation type="submission" date="2020-02" db="EMBL/GenBank/DDBJ databases">
        <authorList>
            <person name="Meier V. D."/>
        </authorList>
    </citation>
    <scope>NUCLEOTIDE SEQUENCE</scope>
    <source>
        <strain evidence="3">AVDCRST_MAG18</strain>
    </source>
</reference>
<dbReference type="AlphaFoldDB" id="A0A6J4UJI1"/>
<feature type="domain" description="Xylose isomerase-like TIM barrel" evidence="2">
    <location>
        <begin position="22"/>
        <end position="243"/>
    </location>
</feature>
<dbReference type="PANTHER" id="PTHR43489:SF3">
    <property type="entry name" value="XYLOSE ISOMERASE DOMAIN PROTEIN TIM BARREL"/>
    <property type="match status" value="1"/>
</dbReference>
<dbReference type="PANTHER" id="PTHR43489">
    <property type="entry name" value="ISOMERASE"/>
    <property type="match status" value="1"/>
</dbReference>
<evidence type="ECO:0000313" key="3">
    <source>
        <dbReference type="EMBL" id="CAA9550585.1"/>
    </source>
</evidence>
<sequence length="252" mass="28109">MKQAVAWWCLERVGMTLPQAIDACLEIGYGGIEMVERRDWPQLRERGLVIVSARGHGTLEDGLNRRENHDRIEREIEENLALAVEWDVPVLICFSGNRAGLDDEAGLAATVAGLRRVARAAEEAGVTLALELLNSKVNHPDYQCDHTAWGVRVCEAVGSPRVKLLYDIYHMQIMEGDPIRTIGRDHRWFGHYHTAGNPGRHEIDDSQELYYPAIARAIVATGYDGWIGQEFIPQGDPVAALRDAFARCRVGG</sequence>
<protein>
    <submittedName>
        <fullName evidence="3">Hydroxypyruvate isomerase</fullName>
        <ecNumber evidence="3">5.3.1.22</ecNumber>
    </submittedName>
</protein>
<dbReference type="Gene3D" id="3.20.20.150">
    <property type="entry name" value="Divalent-metal-dependent TIM barrel enzymes"/>
    <property type="match status" value="1"/>
</dbReference>
<keyword evidence="1 3" id="KW-0413">Isomerase</keyword>
<dbReference type="InterPro" id="IPR013022">
    <property type="entry name" value="Xyl_isomerase-like_TIM-brl"/>
</dbReference>
<accession>A0A6J4UJI1</accession>
<dbReference type="EMBL" id="CADCWN010000017">
    <property type="protein sequence ID" value="CAA9550585.1"/>
    <property type="molecule type" value="Genomic_DNA"/>
</dbReference>
<proteinExistence type="predicted"/>
<evidence type="ECO:0000259" key="2">
    <source>
        <dbReference type="Pfam" id="PF01261"/>
    </source>
</evidence>
<dbReference type="SUPFAM" id="SSF51658">
    <property type="entry name" value="Xylose isomerase-like"/>
    <property type="match status" value="1"/>
</dbReference>
<dbReference type="InterPro" id="IPR036237">
    <property type="entry name" value="Xyl_isomerase-like_sf"/>
</dbReference>
<organism evidence="3">
    <name type="scientific">uncultured Thermomicrobiales bacterium</name>
    <dbReference type="NCBI Taxonomy" id="1645740"/>
    <lineage>
        <taxon>Bacteria</taxon>
        <taxon>Pseudomonadati</taxon>
        <taxon>Thermomicrobiota</taxon>
        <taxon>Thermomicrobia</taxon>
        <taxon>Thermomicrobiales</taxon>
        <taxon>environmental samples</taxon>
    </lineage>
</organism>
<gene>
    <name evidence="3" type="ORF">AVDCRST_MAG18-284</name>
</gene>
<name>A0A6J4UJI1_9BACT</name>
<dbReference type="InterPro" id="IPR050417">
    <property type="entry name" value="Sugar_Epim/Isomerase"/>
</dbReference>
<dbReference type="EC" id="5.3.1.22" evidence="3"/>
<dbReference type="GO" id="GO:0008903">
    <property type="term" value="F:hydroxypyruvate isomerase activity"/>
    <property type="evidence" value="ECO:0007669"/>
    <property type="project" value="UniProtKB-EC"/>
</dbReference>
<dbReference type="Pfam" id="PF01261">
    <property type="entry name" value="AP_endonuc_2"/>
    <property type="match status" value="1"/>
</dbReference>
<keyword evidence="3" id="KW-0670">Pyruvate</keyword>